<dbReference type="Proteomes" id="UP000799767">
    <property type="component" value="Unassembled WGS sequence"/>
</dbReference>
<gene>
    <name evidence="1" type="ORF">BDY17DRAFT_108152</name>
</gene>
<dbReference type="EMBL" id="MU001633">
    <property type="protein sequence ID" value="KAF2485600.1"/>
    <property type="molecule type" value="Genomic_DNA"/>
</dbReference>
<organism evidence="1 2">
    <name type="scientific">Neohortaea acidophila</name>
    <dbReference type="NCBI Taxonomy" id="245834"/>
    <lineage>
        <taxon>Eukaryota</taxon>
        <taxon>Fungi</taxon>
        <taxon>Dikarya</taxon>
        <taxon>Ascomycota</taxon>
        <taxon>Pezizomycotina</taxon>
        <taxon>Dothideomycetes</taxon>
        <taxon>Dothideomycetidae</taxon>
        <taxon>Mycosphaerellales</taxon>
        <taxon>Teratosphaeriaceae</taxon>
        <taxon>Neohortaea</taxon>
    </lineage>
</organism>
<dbReference type="GeneID" id="54470173"/>
<accession>A0A6A6PZM7</accession>
<protein>
    <submittedName>
        <fullName evidence="1">Uncharacterized protein</fullName>
    </submittedName>
</protein>
<evidence type="ECO:0000313" key="1">
    <source>
        <dbReference type="EMBL" id="KAF2485600.1"/>
    </source>
</evidence>
<sequence length="186" mass="20652">MQIAQNPLIVPQQINSLRWSMLRVGHTKNISRMSQLASISTSLRPPLPGMRNSLTRSRLRVFLAPKLPLASLRHLALAVIANPRPPVAVPGPRFAFSRLYPASDNGERLRHCPLKTPKTTSYALPCAMGLHNRLRDVQRLQSHMVDGQLAGGRSRNAARWRCGWLADLVETSPSSAREHLKSCETG</sequence>
<evidence type="ECO:0000313" key="2">
    <source>
        <dbReference type="Proteomes" id="UP000799767"/>
    </source>
</evidence>
<keyword evidence="2" id="KW-1185">Reference proteome</keyword>
<dbReference type="AlphaFoldDB" id="A0A6A6PZM7"/>
<reference evidence="1" key="1">
    <citation type="journal article" date="2020" name="Stud. Mycol.">
        <title>101 Dothideomycetes genomes: a test case for predicting lifestyles and emergence of pathogens.</title>
        <authorList>
            <person name="Haridas S."/>
            <person name="Albert R."/>
            <person name="Binder M."/>
            <person name="Bloem J."/>
            <person name="Labutti K."/>
            <person name="Salamov A."/>
            <person name="Andreopoulos B."/>
            <person name="Baker S."/>
            <person name="Barry K."/>
            <person name="Bills G."/>
            <person name="Bluhm B."/>
            <person name="Cannon C."/>
            <person name="Castanera R."/>
            <person name="Culley D."/>
            <person name="Daum C."/>
            <person name="Ezra D."/>
            <person name="Gonzalez J."/>
            <person name="Henrissat B."/>
            <person name="Kuo A."/>
            <person name="Liang C."/>
            <person name="Lipzen A."/>
            <person name="Lutzoni F."/>
            <person name="Magnuson J."/>
            <person name="Mondo S."/>
            <person name="Nolan M."/>
            <person name="Ohm R."/>
            <person name="Pangilinan J."/>
            <person name="Park H.-J."/>
            <person name="Ramirez L."/>
            <person name="Alfaro M."/>
            <person name="Sun H."/>
            <person name="Tritt A."/>
            <person name="Yoshinaga Y."/>
            <person name="Zwiers L.-H."/>
            <person name="Turgeon B."/>
            <person name="Goodwin S."/>
            <person name="Spatafora J."/>
            <person name="Crous P."/>
            <person name="Grigoriev I."/>
        </authorList>
    </citation>
    <scope>NUCLEOTIDE SEQUENCE</scope>
    <source>
        <strain evidence="1">CBS 113389</strain>
    </source>
</reference>
<proteinExistence type="predicted"/>
<name>A0A6A6PZM7_9PEZI</name>
<dbReference type="RefSeq" id="XP_033592169.1">
    <property type="nucleotide sequence ID" value="XM_033729171.1"/>
</dbReference>